<organism evidence="1 2">
    <name type="scientific">Gelidibacter algens</name>
    <dbReference type="NCBI Taxonomy" id="49280"/>
    <lineage>
        <taxon>Bacteria</taxon>
        <taxon>Pseudomonadati</taxon>
        <taxon>Bacteroidota</taxon>
        <taxon>Flavobacteriia</taxon>
        <taxon>Flavobacteriales</taxon>
        <taxon>Flavobacteriaceae</taxon>
        <taxon>Gelidibacter</taxon>
    </lineage>
</organism>
<sequence length="40" mass="4666">MLQDKVENLKVFLWDKLDSTFSSGRFLFKTLNGCHLTADF</sequence>
<gene>
    <name evidence="1" type="ORF">LX77_00308</name>
</gene>
<dbReference type="EMBL" id="QLLQ01000001">
    <property type="protein sequence ID" value="RAJ27734.1"/>
    <property type="molecule type" value="Genomic_DNA"/>
</dbReference>
<comment type="caution">
    <text evidence="1">The sequence shown here is derived from an EMBL/GenBank/DDBJ whole genome shotgun (WGS) entry which is preliminary data.</text>
</comment>
<reference evidence="1 2" key="1">
    <citation type="submission" date="2018-06" db="EMBL/GenBank/DDBJ databases">
        <title>Genomic Encyclopedia of Archaeal and Bacterial Type Strains, Phase II (KMG-II): from individual species to whole genera.</title>
        <authorList>
            <person name="Goeker M."/>
        </authorList>
    </citation>
    <scope>NUCLEOTIDE SEQUENCE [LARGE SCALE GENOMIC DNA]</scope>
    <source>
        <strain evidence="1 2">DSM 12408</strain>
    </source>
</reference>
<protein>
    <submittedName>
        <fullName evidence="1">Uncharacterized protein</fullName>
    </submittedName>
</protein>
<name>A0A327SII9_9FLAO</name>
<keyword evidence="2" id="KW-1185">Reference proteome</keyword>
<proteinExistence type="predicted"/>
<evidence type="ECO:0000313" key="2">
    <source>
        <dbReference type="Proteomes" id="UP000248987"/>
    </source>
</evidence>
<dbReference type="Proteomes" id="UP000248987">
    <property type="component" value="Unassembled WGS sequence"/>
</dbReference>
<accession>A0A327SII9</accession>
<evidence type="ECO:0000313" key="1">
    <source>
        <dbReference type="EMBL" id="RAJ27734.1"/>
    </source>
</evidence>
<dbReference type="AlphaFoldDB" id="A0A327SII9"/>